<evidence type="ECO:0000256" key="2">
    <source>
        <dbReference type="ARBA" id="ARBA00022692"/>
    </source>
</evidence>
<keyword evidence="3" id="KW-0256">Endoplasmic reticulum</keyword>
<evidence type="ECO:0000313" key="9">
    <source>
        <dbReference type="EMBL" id="KAG2410313.1"/>
    </source>
</evidence>
<name>A0A0L9TL15_PHAAN</name>
<evidence type="ECO:0000256" key="8">
    <source>
        <dbReference type="SAM" id="Phobius"/>
    </source>
</evidence>
<sequence>MDSSFQGPNNQNDQNDDVFLDALPHCPFNHCPATADTSPESSAEASILSDLNPLSPTPATTVRRRSTRRHSPAREPKKTCSDDSSSTVPGENLRSDRNLETPKENEDSPERCDSNQKKLRSSPSPSVASEEGNEESTLTTAENDDRTTDFADSAVVFGNSPINLLDYITGLVIRAIVFQINAFFVLVKCPVWLTVHAFMFFMDPFGAIRKGKGLLVDILGRVLCGVCGCIGSSAQDWLKEHKSLWNVAFRCGWGLLWSVYVCCILFALFVCSLVVSGFFVKSLVEKPFQMSQGFNFDYTKQSPFALVPVMSCDNVRSGHDSGTNVAVVSRMGRRVIPANQKVQVAVSLVVPESEYNTNLGIFQIKVDFLSFDGKTIWTATQPCMLKFISEPIRLMMTFLKIVPLVTGFISETQTLNVKLRGFVEGNVPTSCLKVTLEHRAEYPPGAGIPQIYDSSVIIESELPLIKRILWRWKMGIFVWIAMMAFMMELLFVLVCCLPIIIPRTRQGSGSAPVTGN</sequence>
<evidence type="ECO:0000256" key="4">
    <source>
        <dbReference type="ARBA" id="ARBA00022989"/>
    </source>
</evidence>
<dbReference type="PANTHER" id="PTHR21212">
    <property type="entry name" value="BERNARDINELLI-SEIP CONGENITAL LIPODYSTROPHY 2 HOMOLOG BSCL2 PROTEIN"/>
    <property type="match status" value="1"/>
</dbReference>
<dbReference type="AlphaFoldDB" id="A0A0L9TL15"/>
<dbReference type="Pfam" id="PF06775">
    <property type="entry name" value="Seipin"/>
    <property type="match status" value="1"/>
</dbReference>
<comment type="subcellular location">
    <subcellularLocation>
        <location evidence="1">Endoplasmic reticulum membrane</location>
        <topology evidence="1">Multi-pass membrane protein</topology>
    </subcellularLocation>
</comment>
<proteinExistence type="predicted"/>
<accession>A0A0L9TL15</accession>
<dbReference type="GO" id="GO:0140042">
    <property type="term" value="P:lipid droplet formation"/>
    <property type="evidence" value="ECO:0007669"/>
    <property type="project" value="UniProtKB-ARBA"/>
</dbReference>
<evidence type="ECO:0000256" key="5">
    <source>
        <dbReference type="ARBA" id="ARBA00023098"/>
    </source>
</evidence>
<feature type="compositionally biased region" description="Basic and acidic residues" evidence="7">
    <location>
        <begin position="72"/>
        <end position="81"/>
    </location>
</feature>
<dbReference type="InterPro" id="IPR009617">
    <property type="entry name" value="Seipin"/>
</dbReference>
<feature type="compositionally biased region" description="Polar residues" evidence="7">
    <location>
        <begin position="35"/>
        <end position="44"/>
    </location>
</feature>
<evidence type="ECO:0000256" key="1">
    <source>
        <dbReference type="ARBA" id="ARBA00004477"/>
    </source>
</evidence>
<dbReference type="EMBL" id="JABFOF010000001">
    <property type="protein sequence ID" value="KAG2410313.1"/>
    <property type="molecule type" value="Genomic_DNA"/>
</dbReference>
<reference evidence="9 12" key="3">
    <citation type="submission" date="2020-05" db="EMBL/GenBank/DDBJ databases">
        <title>Vigna angularis (adzuki bean) Var. LongXiaoDou No. 4 denovo assembly.</title>
        <authorList>
            <person name="Xiang H."/>
        </authorList>
    </citation>
    <scope>NUCLEOTIDE SEQUENCE [LARGE SCALE GENOMIC DNA]</scope>
    <source>
        <tissue evidence="9">Leaf</tissue>
    </source>
</reference>
<dbReference type="EMBL" id="CM003371">
    <property type="protein sequence ID" value="KOM30849.1"/>
    <property type="molecule type" value="Genomic_DNA"/>
</dbReference>
<evidence type="ECO:0000313" key="11">
    <source>
        <dbReference type="Proteomes" id="UP000053144"/>
    </source>
</evidence>
<dbReference type="CDD" id="cd23995">
    <property type="entry name" value="Seipin_BSCL2_like"/>
    <property type="match status" value="1"/>
</dbReference>
<evidence type="ECO:0000313" key="10">
    <source>
        <dbReference type="EMBL" id="KOM30849.1"/>
    </source>
</evidence>
<feature type="transmembrane region" description="Helical" evidence="8">
    <location>
        <begin position="182"/>
        <end position="202"/>
    </location>
</feature>
<protein>
    <submittedName>
        <fullName evidence="9">Seipin-2 protein</fullName>
    </submittedName>
</protein>
<organism evidence="10 11">
    <name type="scientific">Phaseolus angularis</name>
    <name type="common">Azuki bean</name>
    <name type="synonym">Vigna angularis</name>
    <dbReference type="NCBI Taxonomy" id="3914"/>
    <lineage>
        <taxon>Eukaryota</taxon>
        <taxon>Viridiplantae</taxon>
        <taxon>Streptophyta</taxon>
        <taxon>Embryophyta</taxon>
        <taxon>Tracheophyta</taxon>
        <taxon>Spermatophyta</taxon>
        <taxon>Magnoliopsida</taxon>
        <taxon>eudicotyledons</taxon>
        <taxon>Gunneridae</taxon>
        <taxon>Pentapetalae</taxon>
        <taxon>rosids</taxon>
        <taxon>fabids</taxon>
        <taxon>Fabales</taxon>
        <taxon>Fabaceae</taxon>
        <taxon>Papilionoideae</taxon>
        <taxon>50 kb inversion clade</taxon>
        <taxon>NPAAA clade</taxon>
        <taxon>indigoferoid/millettioid clade</taxon>
        <taxon>Phaseoleae</taxon>
        <taxon>Vigna</taxon>
    </lineage>
</organism>
<dbReference type="Gramene" id="KOM30849">
    <property type="protein sequence ID" value="KOM30849"/>
    <property type="gene ID" value="LR48_Vigan01g040400"/>
</dbReference>
<evidence type="ECO:0000256" key="6">
    <source>
        <dbReference type="ARBA" id="ARBA00023136"/>
    </source>
</evidence>
<keyword evidence="2 8" id="KW-0812">Transmembrane</keyword>
<dbReference type="STRING" id="3914.A0A0L9TL15"/>
<evidence type="ECO:0000256" key="7">
    <source>
        <dbReference type="SAM" id="MobiDB-lite"/>
    </source>
</evidence>
<dbReference type="OMA" id="WNVAFRC"/>
<reference evidence="10" key="2">
    <citation type="submission" date="2015-02" db="EMBL/GenBank/DDBJ databases">
        <authorList>
            <person name="Chooi Y.-H."/>
        </authorList>
    </citation>
    <scope>NUCLEOTIDE SEQUENCE</scope>
    <source>
        <tissue evidence="10">Seedling</tissue>
    </source>
</reference>
<feature type="transmembrane region" description="Helical" evidence="8">
    <location>
        <begin position="476"/>
        <end position="501"/>
    </location>
</feature>
<keyword evidence="4 8" id="KW-1133">Transmembrane helix</keyword>
<feature type="region of interest" description="Disordered" evidence="7">
    <location>
        <begin position="1"/>
        <end position="145"/>
    </location>
</feature>
<gene>
    <name evidence="9" type="ORF">HKW66_Vig0009780</name>
    <name evidence="10" type="ORF">LR48_Vigan01g040400</name>
</gene>
<evidence type="ECO:0000313" key="12">
    <source>
        <dbReference type="Proteomes" id="UP000743370"/>
    </source>
</evidence>
<dbReference type="GO" id="GO:0006629">
    <property type="term" value="P:lipid metabolic process"/>
    <property type="evidence" value="ECO:0007669"/>
    <property type="project" value="UniProtKB-KW"/>
</dbReference>
<feature type="compositionally biased region" description="Basic and acidic residues" evidence="7">
    <location>
        <begin position="93"/>
        <end position="116"/>
    </location>
</feature>
<feature type="compositionally biased region" description="Basic residues" evidence="7">
    <location>
        <begin position="62"/>
        <end position="71"/>
    </location>
</feature>
<dbReference type="OrthoDB" id="3990054at2759"/>
<dbReference type="Proteomes" id="UP000743370">
    <property type="component" value="Unassembled WGS sequence"/>
</dbReference>
<reference evidence="11" key="1">
    <citation type="journal article" date="2015" name="Proc. Natl. Acad. Sci. U.S.A.">
        <title>Genome sequencing of adzuki bean (Vigna angularis) provides insight into high starch and low fat accumulation and domestication.</title>
        <authorList>
            <person name="Yang K."/>
            <person name="Tian Z."/>
            <person name="Chen C."/>
            <person name="Luo L."/>
            <person name="Zhao B."/>
            <person name="Wang Z."/>
            <person name="Yu L."/>
            <person name="Li Y."/>
            <person name="Sun Y."/>
            <person name="Li W."/>
            <person name="Chen Y."/>
            <person name="Li Y."/>
            <person name="Zhang Y."/>
            <person name="Ai D."/>
            <person name="Zhao J."/>
            <person name="Shang C."/>
            <person name="Ma Y."/>
            <person name="Wu B."/>
            <person name="Wang M."/>
            <person name="Gao L."/>
            <person name="Sun D."/>
            <person name="Zhang P."/>
            <person name="Guo F."/>
            <person name="Wang W."/>
            <person name="Li Y."/>
            <person name="Wang J."/>
            <person name="Varshney R.K."/>
            <person name="Wang J."/>
            <person name="Ling H.Q."/>
            <person name="Wan P."/>
        </authorList>
    </citation>
    <scope>NUCLEOTIDE SEQUENCE</scope>
    <source>
        <strain evidence="11">cv. Jingnong 6</strain>
    </source>
</reference>
<keyword evidence="5" id="KW-0443">Lipid metabolism</keyword>
<evidence type="ECO:0000256" key="3">
    <source>
        <dbReference type="ARBA" id="ARBA00022824"/>
    </source>
</evidence>
<feature type="transmembrane region" description="Helical" evidence="8">
    <location>
        <begin position="254"/>
        <end position="280"/>
    </location>
</feature>
<dbReference type="PANTHER" id="PTHR21212:SF4">
    <property type="entry name" value="PROTEIN (SEIPIN), PUTATIVE-RELATED"/>
    <property type="match status" value="1"/>
</dbReference>
<keyword evidence="6 8" id="KW-0472">Membrane</keyword>
<dbReference type="Proteomes" id="UP000053144">
    <property type="component" value="Chromosome 1"/>
</dbReference>
<dbReference type="GO" id="GO:0005789">
    <property type="term" value="C:endoplasmic reticulum membrane"/>
    <property type="evidence" value="ECO:0007669"/>
    <property type="project" value="UniProtKB-SubCell"/>
</dbReference>
<dbReference type="KEGG" id="var:108332389"/>